<dbReference type="PROSITE" id="PS50109">
    <property type="entry name" value="HIS_KIN"/>
    <property type="match status" value="1"/>
</dbReference>
<dbReference type="NCBIfam" id="TIGR00229">
    <property type="entry name" value="sensory_box"/>
    <property type="match status" value="5"/>
</dbReference>
<dbReference type="PANTHER" id="PTHR43304">
    <property type="entry name" value="PHYTOCHROME-LIKE PROTEIN CPH1"/>
    <property type="match status" value="1"/>
</dbReference>
<protein>
    <recommendedName>
        <fullName evidence="2">histidine kinase</fullName>
        <ecNumber evidence="2">2.7.13.3</ecNumber>
    </recommendedName>
</protein>
<dbReference type="Gene3D" id="1.10.287.130">
    <property type="match status" value="1"/>
</dbReference>
<dbReference type="CDD" id="cd00075">
    <property type="entry name" value="HATPase"/>
    <property type="match status" value="1"/>
</dbReference>
<dbReference type="InterPro" id="IPR052162">
    <property type="entry name" value="Sensor_kinase/Photoreceptor"/>
</dbReference>
<feature type="domain" description="PAC" evidence="8">
    <location>
        <begin position="215"/>
        <end position="267"/>
    </location>
</feature>
<evidence type="ECO:0000259" key="7">
    <source>
        <dbReference type="PROSITE" id="PS50112"/>
    </source>
</evidence>
<dbReference type="EC" id="2.7.13.3" evidence="2"/>
<dbReference type="PRINTS" id="PR00344">
    <property type="entry name" value="BCTRLSENSOR"/>
</dbReference>
<dbReference type="Pfam" id="PF02518">
    <property type="entry name" value="HATPase_c"/>
    <property type="match status" value="1"/>
</dbReference>
<dbReference type="InterPro" id="IPR004358">
    <property type="entry name" value="Sig_transdc_His_kin-like_C"/>
</dbReference>
<dbReference type="SUPFAM" id="SSF55874">
    <property type="entry name" value="ATPase domain of HSP90 chaperone/DNA topoisomerase II/histidine kinase"/>
    <property type="match status" value="1"/>
</dbReference>
<dbReference type="InterPro" id="IPR000014">
    <property type="entry name" value="PAS"/>
</dbReference>
<dbReference type="PROSITE" id="PS50112">
    <property type="entry name" value="PAS"/>
    <property type="match status" value="3"/>
</dbReference>
<dbReference type="Pfam" id="PF08447">
    <property type="entry name" value="PAS_3"/>
    <property type="match status" value="3"/>
</dbReference>
<evidence type="ECO:0000256" key="4">
    <source>
        <dbReference type="ARBA" id="ARBA00022679"/>
    </source>
</evidence>
<comment type="caution">
    <text evidence="9">The sequence shown here is derived from an EMBL/GenBank/DDBJ whole genome shotgun (WGS) entry which is preliminary data.</text>
</comment>
<evidence type="ECO:0000313" key="10">
    <source>
        <dbReference type="Proteomes" id="UP000679725"/>
    </source>
</evidence>
<feature type="domain" description="PAC" evidence="8">
    <location>
        <begin position="91"/>
        <end position="143"/>
    </location>
</feature>
<dbReference type="SMART" id="SM00086">
    <property type="entry name" value="PAC"/>
    <property type="match status" value="5"/>
</dbReference>
<feature type="domain" description="PAS" evidence="7">
    <location>
        <begin position="691"/>
        <end position="747"/>
    </location>
</feature>
<comment type="catalytic activity">
    <reaction evidence="1">
        <text>ATP + protein L-histidine = ADP + protein N-phospho-L-histidine.</text>
        <dbReference type="EC" id="2.7.13.3"/>
    </reaction>
</comment>
<dbReference type="InterPro" id="IPR013655">
    <property type="entry name" value="PAS_fold_3"/>
</dbReference>
<dbReference type="Gene3D" id="2.10.70.100">
    <property type="match status" value="1"/>
</dbReference>
<dbReference type="Pfam" id="PF01590">
    <property type="entry name" value="GAF"/>
    <property type="match status" value="1"/>
</dbReference>
<dbReference type="RefSeq" id="WP_215231610.1">
    <property type="nucleotide sequence ID" value="NZ_CAJRAU010000001.1"/>
</dbReference>
<evidence type="ECO:0000256" key="5">
    <source>
        <dbReference type="ARBA" id="ARBA00022777"/>
    </source>
</evidence>
<feature type="domain" description="PAS" evidence="7">
    <location>
        <begin position="563"/>
        <end position="636"/>
    </location>
</feature>
<dbReference type="CDD" id="cd00082">
    <property type="entry name" value="HisKA"/>
    <property type="match status" value="1"/>
</dbReference>
<dbReference type="SMART" id="SM00387">
    <property type="entry name" value="HATPase_c"/>
    <property type="match status" value="1"/>
</dbReference>
<evidence type="ECO:0000256" key="2">
    <source>
        <dbReference type="ARBA" id="ARBA00012438"/>
    </source>
</evidence>
<dbReference type="InterPro" id="IPR035965">
    <property type="entry name" value="PAS-like_dom_sf"/>
</dbReference>
<dbReference type="InterPro" id="IPR001610">
    <property type="entry name" value="PAC"/>
</dbReference>
<dbReference type="InterPro" id="IPR000700">
    <property type="entry name" value="PAS-assoc_C"/>
</dbReference>
<proteinExistence type="predicted"/>
<keyword evidence="4 9" id="KW-0808">Transferase</keyword>
<dbReference type="Pfam" id="PF13426">
    <property type="entry name" value="PAS_9"/>
    <property type="match status" value="1"/>
</dbReference>
<keyword evidence="5 9" id="KW-0418">Kinase</keyword>
<feature type="domain" description="PAC" evidence="8">
    <location>
        <begin position="509"/>
        <end position="562"/>
    </location>
</feature>
<gene>
    <name evidence="9" type="primary">rcsC_3</name>
    <name evidence="9" type="ORF">DYBT9623_00155</name>
</gene>
<dbReference type="InterPro" id="IPR003594">
    <property type="entry name" value="HATPase_dom"/>
</dbReference>
<keyword evidence="3" id="KW-0597">Phosphoprotein</keyword>
<accession>A0ABM8UJ74</accession>
<keyword evidence="10" id="KW-1185">Reference proteome</keyword>
<dbReference type="InterPro" id="IPR003018">
    <property type="entry name" value="GAF"/>
</dbReference>
<dbReference type="SMART" id="SM00065">
    <property type="entry name" value="GAF"/>
    <property type="match status" value="1"/>
</dbReference>
<evidence type="ECO:0000259" key="8">
    <source>
        <dbReference type="PROSITE" id="PS50113"/>
    </source>
</evidence>
<dbReference type="Proteomes" id="UP000679725">
    <property type="component" value="Unassembled WGS sequence"/>
</dbReference>
<dbReference type="GO" id="GO:0004673">
    <property type="term" value="F:protein histidine kinase activity"/>
    <property type="evidence" value="ECO:0007669"/>
    <property type="project" value="UniProtKB-EC"/>
</dbReference>
<reference evidence="9 10" key="1">
    <citation type="submission" date="2021-04" db="EMBL/GenBank/DDBJ databases">
        <authorList>
            <person name="Rodrigo-Torres L."/>
            <person name="Arahal R. D."/>
            <person name="Lucena T."/>
        </authorList>
    </citation>
    <scope>NUCLEOTIDE SEQUENCE [LARGE SCALE GENOMIC DNA]</scope>
    <source>
        <strain evidence="9 10">CECT 9623</strain>
    </source>
</reference>
<dbReference type="InterPro" id="IPR013767">
    <property type="entry name" value="PAS_fold"/>
</dbReference>
<sequence length="1046" mass="118651">MINDPDPAPIGETSNLLKNPEYKMLVETLVAATWETDVNGKAFKDAPEWRAYTGQKLESWLEKGWTESVHPDDIDDALARWQTAVQSGQKLRLACRLRQPDGSWCWNDVRILPIPGADGEIVKWVGACVDISEEKQAEANFTQSETHFRLLTMLSSDTLYRMSADWRVMVNFKGFHFLADTLRTNDQWFEEYIPDADQKRVRVAIDEAITNKCLFELEHQVYRADGSIGWTFSRAIPLLDSSGDITEWFGSARDITKRKVAEERRAFLLELSDKIRPLAESLEIQQTAASLVGAKLKTDRVIYAEIVGAEDEFSIARNYLASEEIMPVIGNYPAALFGKWLIDEARAGNTVVINDVMADDRLAPNEREAFQSIGVRAFITTPLNKEGKWVAAMKIHQSEARNWTDLEVSLVGEVAERTWASVQRAKAEEALADSDRRLRLAIDATELATWEWNLTTDEVVWNAQHFKLLGMEVEDHPMPSSAFFNRIHKDDQSRVVAEIRRAIEENGLYDSDLRIVRQNDGTIRWMSGYGRVTGIADGEPFRMSGVMFDITDRKQAEESLRRSDQRQRAILESAKDYAILTLDTDRNVTSWNNGAEQILGFTEAEMIGRSGDIVFVPEDRAEHAPELEVAKALRTGRCENERWHLRQDGSRFYGSGVTTPLLDEHGNIIGVLKMMRDLTARKEAEQAFLRSQERLQRALSIPTVGVLFFDEEGNFIDANEAFLRMSGFTLPEIESRQLNTRQMTLPDWMPVTQRALAELRAVGRSSPFEKQLERPDGSRWWGLFAGTQLSQNEYVEFILDITYRKNAEESLLDADRRKDEFLALLAHELRNPMATLSNTLMVLELTGGMHDKLPLDKAVSMMRREVVQLVRLVDDLLDVSRINQGKVVLELERIDFSALVKDAVQTALPIANREHRHLEAAVPDEPIYLQGDPTRLTQAVRNLLSNAIKFTNEEGHIWVELGQENGYAVLKVRDDGIGIPEDQLDRIFELFVQVNSSRTRLRDGLGLGLTLVKDFVKKHGGRIEVRSAGLDTGSEFIIYLPVITAL</sequence>
<dbReference type="PROSITE" id="PS50113">
    <property type="entry name" value="PAC"/>
    <property type="match status" value="4"/>
</dbReference>
<evidence type="ECO:0000313" key="9">
    <source>
        <dbReference type="EMBL" id="CAG5067434.1"/>
    </source>
</evidence>
<name>A0ABM8UJ74_9BACT</name>
<dbReference type="SUPFAM" id="SSF55785">
    <property type="entry name" value="PYP-like sensor domain (PAS domain)"/>
    <property type="match status" value="5"/>
</dbReference>
<evidence type="ECO:0000256" key="3">
    <source>
        <dbReference type="ARBA" id="ARBA00022553"/>
    </source>
</evidence>
<evidence type="ECO:0000256" key="1">
    <source>
        <dbReference type="ARBA" id="ARBA00000085"/>
    </source>
</evidence>
<dbReference type="CDD" id="cd00130">
    <property type="entry name" value="PAS"/>
    <property type="match status" value="5"/>
</dbReference>
<dbReference type="Gene3D" id="3.30.450.40">
    <property type="match status" value="1"/>
</dbReference>
<dbReference type="InterPro" id="IPR036890">
    <property type="entry name" value="HATPase_C_sf"/>
</dbReference>
<dbReference type="InterPro" id="IPR003661">
    <property type="entry name" value="HisK_dim/P_dom"/>
</dbReference>
<dbReference type="SUPFAM" id="SSF55781">
    <property type="entry name" value="GAF domain-like"/>
    <property type="match status" value="1"/>
</dbReference>
<feature type="domain" description="PAC" evidence="8">
    <location>
        <begin position="638"/>
        <end position="690"/>
    </location>
</feature>
<dbReference type="Pfam" id="PF00512">
    <property type="entry name" value="HisKA"/>
    <property type="match status" value="1"/>
</dbReference>
<dbReference type="EMBL" id="CAJRAU010000001">
    <property type="protein sequence ID" value="CAG5067434.1"/>
    <property type="molecule type" value="Genomic_DNA"/>
</dbReference>
<dbReference type="InterPro" id="IPR029016">
    <property type="entry name" value="GAF-like_dom_sf"/>
</dbReference>
<dbReference type="SMART" id="SM00388">
    <property type="entry name" value="HisKA"/>
    <property type="match status" value="1"/>
</dbReference>
<dbReference type="Gene3D" id="3.30.450.20">
    <property type="entry name" value="PAS domain"/>
    <property type="match status" value="5"/>
</dbReference>
<evidence type="ECO:0000259" key="6">
    <source>
        <dbReference type="PROSITE" id="PS50109"/>
    </source>
</evidence>
<dbReference type="Gene3D" id="3.30.565.10">
    <property type="entry name" value="Histidine kinase-like ATPase, C-terminal domain"/>
    <property type="match status" value="1"/>
</dbReference>
<dbReference type="PANTHER" id="PTHR43304:SF1">
    <property type="entry name" value="PAC DOMAIN-CONTAINING PROTEIN"/>
    <property type="match status" value="1"/>
</dbReference>
<dbReference type="InterPro" id="IPR036097">
    <property type="entry name" value="HisK_dim/P_sf"/>
</dbReference>
<dbReference type="InterPro" id="IPR005467">
    <property type="entry name" value="His_kinase_dom"/>
</dbReference>
<dbReference type="SUPFAM" id="SSF47384">
    <property type="entry name" value="Homodimeric domain of signal transducing histidine kinase"/>
    <property type="match status" value="1"/>
</dbReference>
<dbReference type="SMART" id="SM00091">
    <property type="entry name" value="PAS"/>
    <property type="match status" value="4"/>
</dbReference>
<feature type="domain" description="PAS" evidence="7">
    <location>
        <begin position="434"/>
        <end position="506"/>
    </location>
</feature>
<feature type="domain" description="Histidine kinase" evidence="6">
    <location>
        <begin position="824"/>
        <end position="1044"/>
    </location>
</feature>
<organism evidence="9 10">
    <name type="scientific">Dyadobacter linearis</name>
    <dbReference type="NCBI Taxonomy" id="2823330"/>
    <lineage>
        <taxon>Bacteria</taxon>
        <taxon>Pseudomonadati</taxon>
        <taxon>Bacteroidota</taxon>
        <taxon>Cytophagia</taxon>
        <taxon>Cytophagales</taxon>
        <taxon>Spirosomataceae</taxon>
        <taxon>Dyadobacter</taxon>
    </lineage>
</organism>
<dbReference type="Pfam" id="PF00989">
    <property type="entry name" value="PAS"/>
    <property type="match status" value="1"/>
</dbReference>